<evidence type="ECO:0000313" key="11">
    <source>
        <dbReference type="EMBL" id="CBI03724.1"/>
    </source>
</evidence>
<dbReference type="SUPFAM" id="SSF102829">
    <property type="entry name" value="Cell division protein ZapA-like"/>
    <property type="match status" value="1"/>
</dbReference>
<comment type="caution">
    <text evidence="11">The sequence shown here is derived from an EMBL/GenBank/DDBJ whole genome shotgun (WGS) entry which is preliminary data.</text>
</comment>
<reference evidence="11" key="1">
    <citation type="submission" date="2009-10" db="EMBL/GenBank/DDBJ databases">
        <title>Diversity of trophic interactions inside an arsenic-rich microbial ecosystem.</title>
        <authorList>
            <person name="Bertin P.N."/>
            <person name="Heinrich-Salmeron A."/>
            <person name="Pelletier E."/>
            <person name="Goulhen-Chollet F."/>
            <person name="Arsene-Ploetze F."/>
            <person name="Gallien S."/>
            <person name="Calteau A."/>
            <person name="Vallenet D."/>
            <person name="Casiot C."/>
            <person name="Chane-Woon-Ming B."/>
            <person name="Giloteaux L."/>
            <person name="Barakat M."/>
            <person name="Bonnefoy V."/>
            <person name="Bruneel O."/>
            <person name="Chandler M."/>
            <person name="Cleiss J."/>
            <person name="Duran R."/>
            <person name="Elbaz-Poulichet F."/>
            <person name="Fonknechten N."/>
            <person name="Lauga B."/>
            <person name="Mornico D."/>
            <person name="Ortet P."/>
            <person name="Schaeffer C."/>
            <person name="Siguier P."/>
            <person name="Alexander Thil Smith A."/>
            <person name="Van Dorsselaer A."/>
            <person name="Weissenbach J."/>
            <person name="Medigue C."/>
            <person name="Le Paslier D."/>
        </authorList>
    </citation>
    <scope>NUCLEOTIDE SEQUENCE</scope>
</reference>
<evidence type="ECO:0000256" key="9">
    <source>
        <dbReference type="ARBA" id="ARBA00033158"/>
    </source>
</evidence>
<evidence type="ECO:0000256" key="7">
    <source>
        <dbReference type="ARBA" id="ARBA00024910"/>
    </source>
</evidence>
<dbReference type="GO" id="GO:0030428">
    <property type="term" value="C:cell septum"/>
    <property type="evidence" value="ECO:0007669"/>
    <property type="project" value="TreeGrafter"/>
</dbReference>
<feature type="coiled-coil region" evidence="10">
    <location>
        <begin position="69"/>
        <end position="96"/>
    </location>
</feature>
<dbReference type="GO" id="GO:0000921">
    <property type="term" value="P:septin ring assembly"/>
    <property type="evidence" value="ECO:0007669"/>
    <property type="project" value="TreeGrafter"/>
</dbReference>
<name>E6Q962_9ZZZZ</name>
<keyword evidence="10" id="KW-0175">Coiled coil</keyword>
<evidence type="ECO:0000256" key="2">
    <source>
        <dbReference type="ARBA" id="ARBA00015195"/>
    </source>
</evidence>
<comment type="subunit">
    <text evidence="8">Homodimer. Interacts with FtsZ.</text>
</comment>
<dbReference type="Pfam" id="PF05164">
    <property type="entry name" value="ZapA"/>
    <property type="match status" value="1"/>
</dbReference>
<dbReference type="PANTHER" id="PTHR34981:SF1">
    <property type="entry name" value="CELL DIVISION PROTEIN ZAPA"/>
    <property type="match status" value="1"/>
</dbReference>
<keyword evidence="3" id="KW-0963">Cytoplasm</keyword>
<comment type="function">
    <text evidence="7">Activator of cell division through the inhibition of FtsZ GTPase activity, therefore promoting FtsZ assembly into bundles of protofilaments necessary for the formation of the division Z ring. It is recruited early at mid-cell but it is not essential for cell division.</text>
</comment>
<evidence type="ECO:0000256" key="3">
    <source>
        <dbReference type="ARBA" id="ARBA00022490"/>
    </source>
</evidence>
<dbReference type="InterPro" id="IPR042233">
    <property type="entry name" value="Cell_div_ZapA_N"/>
</dbReference>
<evidence type="ECO:0000256" key="6">
    <source>
        <dbReference type="ARBA" id="ARBA00023306"/>
    </source>
</evidence>
<proteinExistence type="predicted"/>
<dbReference type="InterPro" id="IPR007838">
    <property type="entry name" value="Cell_div_ZapA-like"/>
</dbReference>
<comment type="subcellular location">
    <subcellularLocation>
        <location evidence="1">Cytoplasm</location>
    </subcellularLocation>
</comment>
<dbReference type="EMBL" id="CABP01000023">
    <property type="protein sequence ID" value="CBI03724.1"/>
    <property type="molecule type" value="Genomic_DNA"/>
</dbReference>
<evidence type="ECO:0000256" key="10">
    <source>
        <dbReference type="SAM" id="Coils"/>
    </source>
</evidence>
<accession>E6Q962</accession>
<dbReference type="GO" id="GO:0005829">
    <property type="term" value="C:cytosol"/>
    <property type="evidence" value="ECO:0007669"/>
    <property type="project" value="TreeGrafter"/>
</dbReference>
<protein>
    <recommendedName>
        <fullName evidence="2">Cell division protein ZapA</fullName>
    </recommendedName>
    <alternativeName>
        <fullName evidence="9">Z ring-associated protein ZapA</fullName>
    </alternativeName>
</protein>
<gene>
    <name evidence="11" type="ORF">CARN5_2887</name>
</gene>
<dbReference type="GO" id="GO:0000917">
    <property type="term" value="P:division septum assembly"/>
    <property type="evidence" value="ECO:0007669"/>
    <property type="project" value="UniProtKB-KW"/>
</dbReference>
<evidence type="ECO:0000256" key="5">
    <source>
        <dbReference type="ARBA" id="ARBA00023210"/>
    </source>
</evidence>
<evidence type="ECO:0000256" key="8">
    <source>
        <dbReference type="ARBA" id="ARBA00026068"/>
    </source>
</evidence>
<sequence>MEKTVPEATRNSATNRVNINLMGQSYQVPCLPEEQTLLLEAVALLNQRLDAARAQGRTISKERTALMVAVNLAAELQRARQEVQARDERFDRLENRLRRLVDMGRGAE</sequence>
<keyword evidence="4" id="KW-0132">Cell division</keyword>
<keyword evidence="6" id="KW-0131">Cell cycle</keyword>
<evidence type="ECO:0000256" key="1">
    <source>
        <dbReference type="ARBA" id="ARBA00004496"/>
    </source>
</evidence>
<organism evidence="11">
    <name type="scientific">mine drainage metagenome</name>
    <dbReference type="NCBI Taxonomy" id="410659"/>
    <lineage>
        <taxon>unclassified sequences</taxon>
        <taxon>metagenomes</taxon>
        <taxon>ecological metagenomes</taxon>
    </lineage>
</organism>
<keyword evidence="5" id="KW-0717">Septation</keyword>
<dbReference type="GO" id="GO:0032153">
    <property type="term" value="C:cell division site"/>
    <property type="evidence" value="ECO:0007669"/>
    <property type="project" value="TreeGrafter"/>
</dbReference>
<dbReference type="Gene3D" id="3.30.160.880">
    <property type="entry name" value="Cell division protein ZapA protomer, N-terminal domain"/>
    <property type="match status" value="1"/>
</dbReference>
<dbReference type="GO" id="GO:0043093">
    <property type="term" value="P:FtsZ-dependent cytokinesis"/>
    <property type="evidence" value="ECO:0007669"/>
    <property type="project" value="TreeGrafter"/>
</dbReference>
<dbReference type="InterPro" id="IPR036192">
    <property type="entry name" value="Cell_div_ZapA-like_sf"/>
</dbReference>
<evidence type="ECO:0000256" key="4">
    <source>
        <dbReference type="ARBA" id="ARBA00022618"/>
    </source>
</evidence>
<dbReference type="AlphaFoldDB" id="E6Q962"/>
<dbReference type="PANTHER" id="PTHR34981">
    <property type="entry name" value="CELL DIVISION PROTEIN ZAPA"/>
    <property type="match status" value="1"/>
</dbReference>